<evidence type="ECO:0000259" key="1">
    <source>
        <dbReference type="Pfam" id="PF06985"/>
    </source>
</evidence>
<dbReference type="PANTHER" id="PTHR24148">
    <property type="entry name" value="ANKYRIN REPEAT DOMAIN-CONTAINING PROTEIN 39 HOMOLOG-RELATED"/>
    <property type="match status" value="1"/>
</dbReference>
<dbReference type="PANTHER" id="PTHR24148:SF73">
    <property type="entry name" value="HET DOMAIN PROTEIN (AFU_ORTHOLOGUE AFUA_8G01020)"/>
    <property type="match status" value="1"/>
</dbReference>
<dbReference type="InterPro" id="IPR052895">
    <property type="entry name" value="HetReg/Transcr_Mod"/>
</dbReference>
<organism evidence="2 3">
    <name type="scientific">Curvularia kusanoi</name>
    <name type="common">Cochliobolus kusanoi</name>
    <dbReference type="NCBI Taxonomy" id="90978"/>
    <lineage>
        <taxon>Eukaryota</taxon>
        <taxon>Fungi</taxon>
        <taxon>Dikarya</taxon>
        <taxon>Ascomycota</taxon>
        <taxon>Pezizomycotina</taxon>
        <taxon>Dothideomycetes</taxon>
        <taxon>Pleosporomycetidae</taxon>
        <taxon>Pleosporales</taxon>
        <taxon>Pleosporineae</taxon>
        <taxon>Pleosporaceae</taxon>
        <taxon>Curvularia</taxon>
    </lineage>
</organism>
<evidence type="ECO:0000313" key="2">
    <source>
        <dbReference type="EMBL" id="KAF2994789.1"/>
    </source>
</evidence>
<protein>
    <recommendedName>
        <fullName evidence="1">Heterokaryon incompatibility domain-containing protein</fullName>
    </recommendedName>
</protein>
<accession>A0A9P4T4L7</accession>
<dbReference type="EMBL" id="SWKU01000037">
    <property type="protein sequence ID" value="KAF2994789.1"/>
    <property type="molecule type" value="Genomic_DNA"/>
</dbReference>
<comment type="caution">
    <text evidence="2">The sequence shown here is derived from an EMBL/GenBank/DDBJ whole genome shotgun (WGS) entry which is preliminary data.</text>
</comment>
<reference evidence="2" key="1">
    <citation type="submission" date="2019-04" db="EMBL/GenBank/DDBJ databases">
        <title>Sequencing of skin fungus with MAO and IRED activity.</title>
        <authorList>
            <person name="Marsaioli A.J."/>
            <person name="Bonatto J.M.C."/>
            <person name="Reis Junior O."/>
        </authorList>
    </citation>
    <scope>NUCLEOTIDE SEQUENCE</scope>
    <source>
        <strain evidence="2">30M1</strain>
    </source>
</reference>
<dbReference type="InterPro" id="IPR010730">
    <property type="entry name" value="HET"/>
</dbReference>
<dbReference type="Proteomes" id="UP000801428">
    <property type="component" value="Unassembled WGS sequence"/>
</dbReference>
<proteinExistence type="predicted"/>
<evidence type="ECO:0000313" key="3">
    <source>
        <dbReference type="Proteomes" id="UP000801428"/>
    </source>
</evidence>
<feature type="domain" description="Heterokaryon incompatibility" evidence="1">
    <location>
        <begin position="68"/>
        <end position="232"/>
    </location>
</feature>
<keyword evidence="3" id="KW-1185">Reference proteome</keyword>
<dbReference type="OrthoDB" id="3773119at2759"/>
<name>A0A9P4T4L7_CURKU</name>
<gene>
    <name evidence="2" type="ORF">E8E13_000719</name>
</gene>
<dbReference type="Pfam" id="PF06985">
    <property type="entry name" value="HET"/>
    <property type="match status" value="1"/>
</dbReference>
<dbReference type="AlphaFoldDB" id="A0A9P4T4L7"/>
<sequence>MDYSDYYSDYFFVDDHSSSSIGLRPYKHRPLDKSKTEFRLLRIEISNKTSSGVVLALEHAYLANDPNFYALSYCWGNEPILYEVAVHDGSSWGYIHVRQNLHDFLQAARSWQHEWLQEWIWIDQICIDQSDPQERGHQVGLMGDLYSQAKATLIWPGALRYYPELEPSVHKDTAQDVLSFGGTRDIMQDIVRSPREKSIYKQAPDSTRNFSNREVEMLVSSQYWTRTWIVQEVLLSSQAFVLVRNEIWNLRDLHVIVYEFSKALESRRVSRDLIDSAAQLMKICDIWS</sequence>